<dbReference type="EMBL" id="CM010719">
    <property type="protein sequence ID" value="RZC63301.1"/>
    <property type="molecule type" value="Genomic_DNA"/>
</dbReference>
<dbReference type="Gene3D" id="3.40.50.1110">
    <property type="entry name" value="SGNH hydrolase"/>
    <property type="match status" value="2"/>
</dbReference>
<organism evidence="2 3">
    <name type="scientific">Papaver somniferum</name>
    <name type="common">Opium poppy</name>
    <dbReference type="NCBI Taxonomy" id="3469"/>
    <lineage>
        <taxon>Eukaryota</taxon>
        <taxon>Viridiplantae</taxon>
        <taxon>Streptophyta</taxon>
        <taxon>Embryophyta</taxon>
        <taxon>Tracheophyta</taxon>
        <taxon>Spermatophyta</taxon>
        <taxon>Magnoliopsida</taxon>
        <taxon>Ranunculales</taxon>
        <taxon>Papaveraceae</taxon>
        <taxon>Papaveroideae</taxon>
        <taxon>Papaver</taxon>
    </lineage>
</organism>
<evidence type="ECO:0000313" key="2">
    <source>
        <dbReference type="EMBL" id="RZC63301.1"/>
    </source>
</evidence>
<dbReference type="Gramene" id="RZC63301">
    <property type="protein sequence ID" value="RZC63301"/>
    <property type="gene ID" value="C5167_025066"/>
</dbReference>
<reference evidence="2 3" key="1">
    <citation type="journal article" date="2018" name="Science">
        <title>The opium poppy genome and morphinan production.</title>
        <authorList>
            <person name="Guo L."/>
            <person name="Winzer T."/>
            <person name="Yang X."/>
            <person name="Li Y."/>
            <person name="Ning Z."/>
            <person name="He Z."/>
            <person name="Teodor R."/>
            <person name="Lu Y."/>
            <person name="Bowser T.A."/>
            <person name="Graham I.A."/>
            <person name="Ye K."/>
        </authorList>
    </citation>
    <scope>NUCLEOTIDE SEQUENCE [LARGE SCALE GENOMIC DNA]</scope>
    <source>
        <strain evidence="3">cv. HN1</strain>
        <tissue evidence="2">Leaves</tissue>
    </source>
</reference>
<dbReference type="GO" id="GO:0016788">
    <property type="term" value="F:hydrolase activity, acting on ester bonds"/>
    <property type="evidence" value="ECO:0007669"/>
    <property type="project" value="InterPro"/>
</dbReference>
<dbReference type="InterPro" id="IPR036514">
    <property type="entry name" value="SGNH_hydro_sf"/>
</dbReference>
<accession>A0A4Y7JTM5</accession>
<comment type="similarity">
    <text evidence="1">Belongs to the 'GDSL' lipolytic enzyme family.</text>
</comment>
<dbReference type="STRING" id="3469.A0A4Y7JTM5"/>
<dbReference type="OMA" id="NYYFVPG"/>
<name>A0A4Y7JTM5_PAPSO</name>
<dbReference type="AlphaFoldDB" id="A0A4Y7JTM5"/>
<evidence type="ECO:0000313" key="3">
    <source>
        <dbReference type="Proteomes" id="UP000316621"/>
    </source>
</evidence>
<dbReference type="Pfam" id="PF00657">
    <property type="entry name" value="Lipase_GDSL"/>
    <property type="match status" value="1"/>
</dbReference>
<evidence type="ECO:0008006" key="4">
    <source>
        <dbReference type="Google" id="ProtNLM"/>
    </source>
</evidence>
<sequence length="277" mass="31507">MLVIHILNYIKFYARGVIPLSKELEYFKEYMKKLSAFAGQDKAMETIRESLYMVSVGTDDFLENYYFVPGRSIQFTNILYGLGARKILLSGIPPAGCLPIARTVNNFVERTCKEDANEACKDFNDKLQNLVRNLNKELGGIILIYVDIYYHVSSILFTILNYTPTGTYEFASLCRAGRCIPLSKELEYFKDYQDKLIAFVGQDKVIETIRESLYMVSVGTNDFLENYYFVPGRSIQFMVDEYTNFLIGIAKTFLTDLYGLGARKILLSGIPPGGCLP</sequence>
<proteinExistence type="inferred from homology"/>
<gene>
    <name evidence="2" type="ORF">C5167_025066</name>
</gene>
<dbReference type="InterPro" id="IPR050592">
    <property type="entry name" value="GDSL_lipolytic_enzyme"/>
</dbReference>
<protein>
    <recommendedName>
        <fullName evidence="4">GDSL esterase/lipase</fullName>
    </recommendedName>
</protein>
<keyword evidence="3" id="KW-1185">Reference proteome</keyword>
<dbReference type="InterPro" id="IPR001087">
    <property type="entry name" value="GDSL"/>
</dbReference>
<dbReference type="Proteomes" id="UP000316621">
    <property type="component" value="Chromosome 5"/>
</dbReference>
<evidence type="ECO:0000256" key="1">
    <source>
        <dbReference type="ARBA" id="ARBA00008668"/>
    </source>
</evidence>
<dbReference type="PANTHER" id="PTHR45642:SF12">
    <property type="entry name" value="OS09G0132900 PROTEIN"/>
    <property type="match status" value="1"/>
</dbReference>
<dbReference type="PANTHER" id="PTHR45642">
    <property type="entry name" value="GDSL ESTERASE/LIPASE EXL3"/>
    <property type="match status" value="1"/>
</dbReference>